<gene>
    <name evidence="2" type="ORF">RND81_04G150400</name>
</gene>
<dbReference type="InterPro" id="IPR054722">
    <property type="entry name" value="PolX-like_BBD"/>
</dbReference>
<evidence type="ECO:0000313" key="3">
    <source>
        <dbReference type="Proteomes" id="UP001443914"/>
    </source>
</evidence>
<evidence type="ECO:0000259" key="1">
    <source>
        <dbReference type="Pfam" id="PF22936"/>
    </source>
</evidence>
<proteinExistence type="predicted"/>
<feature type="domain" description="Retrovirus-related Pol polyprotein from transposon TNT 1-94-like beta-barrel" evidence="1">
    <location>
        <begin position="319"/>
        <end position="393"/>
    </location>
</feature>
<dbReference type="Proteomes" id="UP001443914">
    <property type="component" value="Unassembled WGS sequence"/>
</dbReference>
<organism evidence="2 3">
    <name type="scientific">Saponaria officinalis</name>
    <name type="common">Common soapwort</name>
    <name type="synonym">Lychnis saponaria</name>
    <dbReference type="NCBI Taxonomy" id="3572"/>
    <lineage>
        <taxon>Eukaryota</taxon>
        <taxon>Viridiplantae</taxon>
        <taxon>Streptophyta</taxon>
        <taxon>Embryophyta</taxon>
        <taxon>Tracheophyta</taxon>
        <taxon>Spermatophyta</taxon>
        <taxon>Magnoliopsida</taxon>
        <taxon>eudicotyledons</taxon>
        <taxon>Gunneridae</taxon>
        <taxon>Pentapetalae</taxon>
        <taxon>Caryophyllales</taxon>
        <taxon>Caryophyllaceae</taxon>
        <taxon>Caryophylleae</taxon>
        <taxon>Saponaria</taxon>
    </lineage>
</organism>
<keyword evidence="3" id="KW-1185">Reference proteome</keyword>
<dbReference type="EMBL" id="JBDFQZ010000004">
    <property type="protein sequence ID" value="KAK9734593.1"/>
    <property type="molecule type" value="Genomic_DNA"/>
</dbReference>
<dbReference type="PANTHER" id="PTHR34222:SF99">
    <property type="entry name" value="PROTEIN, PUTATIVE-RELATED"/>
    <property type="match status" value="1"/>
</dbReference>
<dbReference type="PANTHER" id="PTHR34222">
    <property type="entry name" value="GAG_PRE-INTEGRS DOMAIN-CONTAINING PROTEIN"/>
    <property type="match status" value="1"/>
</dbReference>
<comment type="caution">
    <text evidence="2">The sequence shown here is derived from an EMBL/GenBank/DDBJ whole genome shotgun (WGS) entry which is preliminary data.</text>
</comment>
<accession>A0AAW1LLX8</accession>
<sequence>MEDDIAACFGYATSSKVLWDDIKERFSEKNGPLYFELGKELYNTQQGNLSIADYFGKLKRIWEDIQELEGFPECSCGVVKTCSCNLLKRMVDADNKRKLVQFLMGVDPAYEAISQNLMTMDPLPSINQAFSRLVQAERQRRICSLSYAPEDSNALAVYRDSQHFQAHTKQGYQPPVHSHVQMKDVQMKGTYKKEYRDPKKQKMLFCRYCKKEGHEIEFCFRLKNRNKRPEYAGNYSNKFASNVEGEQSPDHPLAKEQVTLPQIDDGFLMAVAQRVLQLQHGAPQPAELPNTTHLSNFAGINLFALTVDKTNVSDSVTHWIIDTGAIDHMSPQLSLFHSLRTLPNPLKVGLPDGRIIIVKQFGKITLTPNLVLKDVLYVPAFKHNLLSVSKLVDHMEISVHFDDKWCWFQDPTTNKILATGARTAGLYKVCGHNHSLFENVCSSANGSRVNKDTVVDFCSDANALSVTDIDRIRLLHVRLGHCSLSKL</sequence>
<dbReference type="AlphaFoldDB" id="A0AAW1LLX8"/>
<protein>
    <recommendedName>
        <fullName evidence="1">Retrovirus-related Pol polyprotein from transposon TNT 1-94-like beta-barrel domain-containing protein</fullName>
    </recommendedName>
</protein>
<evidence type="ECO:0000313" key="2">
    <source>
        <dbReference type="EMBL" id="KAK9734593.1"/>
    </source>
</evidence>
<reference evidence="2" key="1">
    <citation type="submission" date="2024-03" db="EMBL/GenBank/DDBJ databases">
        <title>WGS assembly of Saponaria officinalis var. Norfolk2.</title>
        <authorList>
            <person name="Jenkins J."/>
            <person name="Shu S."/>
            <person name="Grimwood J."/>
            <person name="Barry K."/>
            <person name="Goodstein D."/>
            <person name="Schmutz J."/>
            <person name="Leebens-Mack J."/>
            <person name="Osbourn A."/>
        </authorList>
    </citation>
    <scope>NUCLEOTIDE SEQUENCE [LARGE SCALE GENOMIC DNA]</scope>
    <source>
        <strain evidence="2">JIC</strain>
    </source>
</reference>
<dbReference type="Pfam" id="PF22936">
    <property type="entry name" value="Pol_BBD"/>
    <property type="match status" value="1"/>
</dbReference>
<name>A0AAW1LLX8_SAPOF</name>